<feature type="signal peptide" evidence="2">
    <location>
        <begin position="1"/>
        <end position="20"/>
    </location>
</feature>
<organism evidence="3 4">
    <name type="scientific">Puccinia coronata f. sp. avenae</name>
    <dbReference type="NCBI Taxonomy" id="200324"/>
    <lineage>
        <taxon>Eukaryota</taxon>
        <taxon>Fungi</taxon>
        <taxon>Dikarya</taxon>
        <taxon>Basidiomycota</taxon>
        <taxon>Pucciniomycotina</taxon>
        <taxon>Pucciniomycetes</taxon>
        <taxon>Pucciniales</taxon>
        <taxon>Pucciniaceae</taxon>
        <taxon>Puccinia</taxon>
    </lineage>
</organism>
<proteinExistence type="predicted"/>
<protein>
    <submittedName>
        <fullName evidence="3">Uncharacterized protein</fullName>
    </submittedName>
</protein>
<gene>
    <name evidence="3" type="ORF">PCASD_00730</name>
</gene>
<dbReference type="Proteomes" id="UP000235392">
    <property type="component" value="Unassembled WGS sequence"/>
</dbReference>
<accession>A0A2N5VL39</accession>
<dbReference type="EMBL" id="PGCI01000009">
    <property type="protein sequence ID" value="PLW50701.1"/>
    <property type="molecule type" value="Genomic_DNA"/>
</dbReference>
<evidence type="ECO:0000313" key="3">
    <source>
        <dbReference type="EMBL" id="PLW50701.1"/>
    </source>
</evidence>
<reference evidence="3 4" key="1">
    <citation type="submission" date="2017-11" db="EMBL/GenBank/DDBJ databases">
        <title>De novo assembly and phasing of dikaryotic genomes from two isolates of Puccinia coronata f. sp. avenae, the causal agent of oat crown rust.</title>
        <authorList>
            <person name="Miller M.E."/>
            <person name="Zhang Y."/>
            <person name="Omidvar V."/>
            <person name="Sperschneider J."/>
            <person name="Schwessinger B."/>
            <person name="Raley C."/>
            <person name="Palmer J.M."/>
            <person name="Garnica D."/>
            <person name="Upadhyaya N."/>
            <person name="Rathjen J."/>
            <person name="Taylor J.M."/>
            <person name="Park R.F."/>
            <person name="Dodds P.N."/>
            <person name="Hirsch C.D."/>
            <person name="Kianian S.F."/>
            <person name="Figueroa M."/>
        </authorList>
    </citation>
    <scope>NUCLEOTIDE SEQUENCE [LARGE SCALE GENOMIC DNA]</scope>
    <source>
        <strain evidence="3">12SD80</strain>
    </source>
</reference>
<sequence length="230" mass="24079">MVSFAYLLALLSVLVSLAVAEEAGAAKTGTVEEKWIGGYRSGGGFGTGIYSSGFAYRNYFPWVGGYAGNFAACGAWPYYGRYRYWFKGAGDSVARRSESLPFNSDHLYPRGQQETVNCKGKDGTVQEINASHCQKAVDSLISQKSSSASSGTCTVSMATPNGKLEVTGAPAEALHTAASEILKACSNGAGDPSSAAPQKATRRSPAEAAQKGTEQQFAMIISKNLAGNGN</sequence>
<name>A0A2N5VL39_9BASI</name>
<feature type="chain" id="PRO_5014710898" evidence="2">
    <location>
        <begin position="21"/>
        <end position="230"/>
    </location>
</feature>
<dbReference type="AlphaFoldDB" id="A0A2N5VL39"/>
<evidence type="ECO:0000256" key="1">
    <source>
        <dbReference type="SAM" id="MobiDB-lite"/>
    </source>
</evidence>
<comment type="caution">
    <text evidence="3">The sequence shown here is derived from an EMBL/GenBank/DDBJ whole genome shotgun (WGS) entry which is preliminary data.</text>
</comment>
<feature type="region of interest" description="Disordered" evidence="1">
    <location>
        <begin position="188"/>
        <end position="215"/>
    </location>
</feature>
<keyword evidence="2" id="KW-0732">Signal</keyword>
<evidence type="ECO:0000313" key="4">
    <source>
        <dbReference type="Proteomes" id="UP000235392"/>
    </source>
</evidence>
<evidence type="ECO:0000256" key="2">
    <source>
        <dbReference type="SAM" id="SignalP"/>
    </source>
</evidence>